<dbReference type="InterPro" id="IPR003719">
    <property type="entry name" value="Phenazine_PhzF-like"/>
</dbReference>
<reference evidence="4" key="1">
    <citation type="submission" date="2024-01" db="EMBL/GenBank/DDBJ databases">
        <title>Bank of Algae and Cyanobacteria of the Azores (BACA) strain genomes.</title>
        <authorList>
            <person name="Luz R."/>
            <person name="Cordeiro R."/>
            <person name="Fonseca A."/>
            <person name="Goncalves V."/>
        </authorList>
    </citation>
    <scope>NUCLEOTIDE SEQUENCE</scope>
    <source>
        <strain evidence="4">BACA0141</strain>
    </source>
</reference>
<gene>
    <name evidence="4" type="ORF">V2H45_17060</name>
</gene>
<dbReference type="AlphaFoldDB" id="A0AAW9Q6B6"/>
<accession>A0AAW9Q6B6</accession>
<keyword evidence="2" id="KW-0413">Isomerase</keyword>
<dbReference type="Gene3D" id="3.10.310.10">
    <property type="entry name" value="Diaminopimelate Epimerase, Chain A, domain 1"/>
    <property type="match status" value="2"/>
</dbReference>
<organism evidence="4 5">
    <name type="scientific">Tumidithrix elongata BACA0141</name>
    <dbReference type="NCBI Taxonomy" id="2716417"/>
    <lineage>
        <taxon>Bacteria</taxon>
        <taxon>Bacillati</taxon>
        <taxon>Cyanobacteriota</taxon>
        <taxon>Cyanophyceae</taxon>
        <taxon>Pseudanabaenales</taxon>
        <taxon>Pseudanabaenaceae</taxon>
        <taxon>Tumidithrix</taxon>
        <taxon>Tumidithrix elongata</taxon>
    </lineage>
</organism>
<dbReference type="PANTHER" id="PTHR13774:SF17">
    <property type="entry name" value="PHENAZINE BIOSYNTHESIS-LIKE DOMAIN-CONTAINING PROTEIN"/>
    <property type="match status" value="1"/>
</dbReference>
<comment type="similarity">
    <text evidence="1">Belongs to the PhzF family.</text>
</comment>
<evidence type="ECO:0000256" key="3">
    <source>
        <dbReference type="PIRSR" id="PIRSR016184-1"/>
    </source>
</evidence>
<comment type="caution">
    <text evidence="4">The sequence shown here is derived from an EMBL/GenBank/DDBJ whole genome shotgun (WGS) entry which is preliminary data.</text>
</comment>
<proteinExistence type="inferred from homology"/>
<dbReference type="GO" id="GO:0016853">
    <property type="term" value="F:isomerase activity"/>
    <property type="evidence" value="ECO:0007669"/>
    <property type="project" value="UniProtKB-KW"/>
</dbReference>
<dbReference type="NCBIfam" id="TIGR00654">
    <property type="entry name" value="PhzF_family"/>
    <property type="match status" value="1"/>
</dbReference>
<dbReference type="SUPFAM" id="SSF54506">
    <property type="entry name" value="Diaminopimelate epimerase-like"/>
    <property type="match status" value="1"/>
</dbReference>
<dbReference type="Proteomes" id="UP001333818">
    <property type="component" value="Unassembled WGS sequence"/>
</dbReference>
<dbReference type="PANTHER" id="PTHR13774">
    <property type="entry name" value="PHENAZINE BIOSYNTHESIS PROTEIN"/>
    <property type="match status" value="1"/>
</dbReference>
<dbReference type="GO" id="GO:0005737">
    <property type="term" value="C:cytoplasm"/>
    <property type="evidence" value="ECO:0007669"/>
    <property type="project" value="TreeGrafter"/>
</dbReference>
<evidence type="ECO:0000313" key="5">
    <source>
        <dbReference type="Proteomes" id="UP001333818"/>
    </source>
</evidence>
<feature type="active site" evidence="3">
    <location>
        <position position="46"/>
    </location>
</feature>
<dbReference type="Pfam" id="PF02567">
    <property type="entry name" value="PhzC-PhzF"/>
    <property type="match status" value="1"/>
</dbReference>
<evidence type="ECO:0000313" key="4">
    <source>
        <dbReference type="EMBL" id="MEE3718453.1"/>
    </source>
</evidence>
<sequence>MQFQVFVIDAFTHQAFQGNPAATILVDEFPGEEVMYKIAAEMNLSETAFAVKLSPNHFHLRWFTPAIEVNLCGHATLAMSHYLREIKAIDPQFPLTFQTLSGILKVTFEDNLICMEFPAAYPVPCSARSLAILPEILGEHSFQCLGQTDQYITVVLNSEAEVAAFEPDLSPIAQLDGFGFIITAIADADRPYDFVSRFFAPKAGINEDPVTGSAHCTLTPYWSKQLGKSTLKAKQLSKRSGDLEVVNLGDRVLLKGEAVTVMQGYLTI</sequence>
<keyword evidence="5" id="KW-1185">Reference proteome</keyword>
<protein>
    <submittedName>
        <fullName evidence="4">PhzF family phenazine biosynthesis protein</fullName>
    </submittedName>
</protein>
<name>A0AAW9Q6B6_9CYAN</name>
<evidence type="ECO:0000256" key="1">
    <source>
        <dbReference type="ARBA" id="ARBA00008270"/>
    </source>
</evidence>
<evidence type="ECO:0000256" key="2">
    <source>
        <dbReference type="ARBA" id="ARBA00023235"/>
    </source>
</evidence>
<dbReference type="EMBL" id="JAZBJZ010000078">
    <property type="protein sequence ID" value="MEE3718453.1"/>
    <property type="molecule type" value="Genomic_DNA"/>
</dbReference>
<dbReference type="PIRSF" id="PIRSF016184">
    <property type="entry name" value="PhzC_PhzF"/>
    <property type="match status" value="1"/>
</dbReference>
<dbReference type="RefSeq" id="WP_330484886.1">
    <property type="nucleotide sequence ID" value="NZ_JAZBJZ010000078.1"/>
</dbReference>